<name>A0A0D6DR44_9STAP</name>
<evidence type="ECO:0000313" key="1">
    <source>
        <dbReference type="EMBL" id="ARQ05715.1"/>
    </source>
</evidence>
<evidence type="ECO:0000313" key="2">
    <source>
        <dbReference type="EMBL" id="CDO67635.1"/>
    </source>
</evidence>
<sequence>MLETRSNTTITEAIFSKDGNHRYALKKIIDKDKPTVTILTMFPHYDGVITLDLTTQLCINSLTKLGYGTIHFVNIFSNIKSPDNKRHLENGYDKHTDIQIMKCIKESDELIIAWGAYAERPTILPRVQEIEKMIKPYAKKTKRLINPMNGNIIHPLNPIARQEWVLK</sequence>
<accession>A0A1W7A7W4</accession>
<evidence type="ECO:0008006" key="4">
    <source>
        <dbReference type="Google" id="ProtNLM"/>
    </source>
</evidence>
<dbReference type="OrthoDB" id="1684316at2"/>
<dbReference type="GeneID" id="35294202"/>
<dbReference type="AlphaFoldDB" id="A0A0D6DR44"/>
<reference evidence="1 3" key="2">
    <citation type="journal article" date="2017" name="Int. J. Syst. Evol. Microbiol.">
        <title>Macrococcus canis sp. nov., a skin bacterium associated with infections in dogs.</title>
        <authorList>
            <person name="Gobeli Brawand S."/>
            <person name="Cotting K."/>
            <person name="Gomez-Sanz E."/>
            <person name="Collaud A."/>
            <person name="Thomann A."/>
            <person name="Brodard I."/>
            <person name="Rodriguez-Campos S."/>
            <person name="Strauss C."/>
            <person name="Perreten V."/>
        </authorList>
    </citation>
    <scope>NUCLEOTIDE SEQUENCE [LARGE SCALE GENOMIC DNA]</scope>
    <source>
        <strain evidence="1 3">KM45013</strain>
    </source>
</reference>
<dbReference type="EMBL" id="HG970732">
    <property type="protein sequence ID" value="CDO67635.1"/>
    <property type="molecule type" value="Genomic_DNA"/>
</dbReference>
<accession>A0A0D6DR44</accession>
<evidence type="ECO:0000313" key="3">
    <source>
        <dbReference type="Proteomes" id="UP000194154"/>
    </source>
</evidence>
<dbReference type="EMBL" id="CP021059">
    <property type="protein sequence ID" value="ARQ05715.1"/>
    <property type="molecule type" value="Genomic_DNA"/>
</dbReference>
<dbReference type="Pfam" id="PF07799">
    <property type="entry name" value="DUF1643"/>
    <property type="match status" value="1"/>
</dbReference>
<proteinExistence type="predicted"/>
<reference evidence="1" key="3">
    <citation type="submission" date="2017-04" db="EMBL/GenBank/DDBJ databases">
        <authorList>
            <person name="Afonso C.L."/>
            <person name="Miller P.J."/>
            <person name="Scott M.A."/>
            <person name="Spackman E."/>
            <person name="Goraichik I."/>
            <person name="Dimitrov K.M."/>
            <person name="Suarez D.L."/>
            <person name="Swayne D.E."/>
        </authorList>
    </citation>
    <scope>NUCLEOTIDE SEQUENCE</scope>
    <source>
        <strain evidence="1">KM45013</strain>
    </source>
</reference>
<protein>
    <recommendedName>
        <fullName evidence="4">DUF1643 domain-containing protein</fullName>
    </recommendedName>
</protein>
<dbReference type="InterPro" id="IPR012441">
    <property type="entry name" value="DUF1643"/>
</dbReference>
<organism evidence="2">
    <name type="scientific">Macrococcoides canis</name>
    <dbReference type="NCBI Taxonomy" id="1855823"/>
    <lineage>
        <taxon>Bacteria</taxon>
        <taxon>Bacillati</taxon>
        <taxon>Bacillota</taxon>
        <taxon>Bacilli</taxon>
        <taxon>Bacillales</taxon>
        <taxon>Staphylococcaceae</taxon>
        <taxon>Macrococcoides</taxon>
    </lineage>
</organism>
<keyword evidence="3" id="KW-1185">Reference proteome</keyword>
<dbReference type="STRING" id="1855823.MCCS_00430"/>
<dbReference type="KEGG" id="mcak:MCCS_00430"/>
<dbReference type="Proteomes" id="UP000194154">
    <property type="component" value="Chromosome"/>
</dbReference>
<gene>
    <name evidence="1" type="ORF">MCCS_00430</name>
</gene>
<reference evidence="2" key="1">
    <citation type="journal article" date="2015" name="Antimicrob. Agents Chemother.">
        <title>First Staphylococcal Cassette Chromosome mec Containing a mecB-Carrying Gene Complex Independent of Transposon Tn6045 in a Macrococcus caseolyticus Isolate from a Canine Infection.</title>
        <authorList>
            <person name="Gomez-Sanz E."/>
            <person name="Schwendener S."/>
            <person name="Thomann A."/>
            <person name="Gobeli Brawand S."/>
            <person name="Perreten V."/>
        </authorList>
    </citation>
    <scope>NUCLEOTIDE SEQUENCE</scope>
    <source>
        <strain evidence="2">KM45013</strain>
    </source>
</reference>
<dbReference type="RefSeq" id="WP_086041444.1">
    <property type="nucleotide sequence ID" value="NZ_CBCRZA010000009.1"/>
</dbReference>